<feature type="domain" description="R13L1/DRL21-like LRR repeat region" evidence="5">
    <location>
        <begin position="513"/>
        <end position="634"/>
    </location>
</feature>
<dbReference type="InterPro" id="IPR058922">
    <property type="entry name" value="WHD_DRP"/>
</dbReference>
<evidence type="ECO:0000259" key="4">
    <source>
        <dbReference type="Pfam" id="PF23559"/>
    </source>
</evidence>
<dbReference type="OMA" id="KLCWGHD"/>
<keyword evidence="2" id="KW-0611">Plant defense</keyword>
<organism evidence="6">
    <name type="scientific">Triticum aestivum</name>
    <name type="common">Wheat</name>
    <dbReference type="NCBI Taxonomy" id="4565"/>
    <lineage>
        <taxon>Eukaryota</taxon>
        <taxon>Viridiplantae</taxon>
        <taxon>Streptophyta</taxon>
        <taxon>Embryophyta</taxon>
        <taxon>Tracheophyta</taxon>
        <taxon>Spermatophyta</taxon>
        <taxon>Magnoliopsida</taxon>
        <taxon>Liliopsida</taxon>
        <taxon>Poales</taxon>
        <taxon>Poaceae</taxon>
        <taxon>BOP clade</taxon>
        <taxon>Pooideae</taxon>
        <taxon>Triticodae</taxon>
        <taxon>Triticeae</taxon>
        <taxon>Triticinae</taxon>
        <taxon>Triticum</taxon>
    </lineage>
</organism>
<evidence type="ECO:0000313" key="7">
    <source>
        <dbReference type="Proteomes" id="UP000019116"/>
    </source>
</evidence>
<dbReference type="Gramene" id="TraesARI5A03G02790360.1">
    <property type="protein sequence ID" value="TraesARI5A03G02790360.1"/>
    <property type="gene ID" value="TraesARI5A03G02790360"/>
</dbReference>
<dbReference type="AlphaFoldDB" id="A0A3B6KRA8"/>
<dbReference type="Gramene" id="TraesCS5A02G446900.1">
    <property type="protein sequence ID" value="TraesCS5A02G446900.1"/>
    <property type="gene ID" value="TraesCS5A02G446900"/>
</dbReference>
<protein>
    <submittedName>
        <fullName evidence="6">Uncharacterized protein</fullName>
    </submittedName>
</protein>
<dbReference type="Gramene" id="TraesSTA5A03G02738970.1">
    <property type="protein sequence ID" value="TraesSTA5A03G02738970.1"/>
    <property type="gene ID" value="TraesSTA5A03G02738970"/>
</dbReference>
<dbReference type="InterPro" id="IPR056789">
    <property type="entry name" value="LRR_R13L1-DRL21"/>
</dbReference>
<dbReference type="Gramene" id="TraesRN5A0101065400.1">
    <property type="protein sequence ID" value="TraesRN5A0101065400.1"/>
    <property type="gene ID" value="TraesRN5A0101065400"/>
</dbReference>
<evidence type="ECO:0000259" key="5">
    <source>
        <dbReference type="Pfam" id="PF25019"/>
    </source>
</evidence>
<dbReference type="Gramene" id="TraesCS5A03G1053600.1">
    <property type="protein sequence ID" value="TraesCS5A03G1053600.1.CDS"/>
    <property type="gene ID" value="TraesCS5A03G1053600"/>
</dbReference>
<dbReference type="Gramene" id="TraesJUL5A03G02767180.1">
    <property type="protein sequence ID" value="TraesJUL5A03G02767180.1"/>
    <property type="gene ID" value="TraesJUL5A03G02767180"/>
</dbReference>
<dbReference type="Pfam" id="PF25019">
    <property type="entry name" value="LRR_R13L1-DRL21"/>
    <property type="match status" value="1"/>
</dbReference>
<reference evidence="6" key="1">
    <citation type="submission" date="2018-08" db="EMBL/GenBank/DDBJ databases">
        <authorList>
            <person name="Rossello M."/>
        </authorList>
    </citation>
    <scope>NUCLEOTIDE SEQUENCE [LARGE SCALE GENOMIC DNA]</scope>
    <source>
        <strain evidence="6">cv. Chinese Spring</strain>
    </source>
</reference>
<dbReference type="Pfam" id="PF23559">
    <property type="entry name" value="WHD_DRP"/>
    <property type="match status" value="1"/>
</dbReference>
<dbReference type="SUPFAM" id="SSF52540">
    <property type="entry name" value="P-loop containing nucleoside triphosphate hydrolases"/>
    <property type="match status" value="1"/>
</dbReference>
<dbReference type="SUPFAM" id="SSF52058">
    <property type="entry name" value="L domain-like"/>
    <property type="match status" value="1"/>
</dbReference>
<dbReference type="Gene3D" id="1.10.8.430">
    <property type="entry name" value="Helical domain of apoptotic protease-activating factors"/>
    <property type="match status" value="1"/>
</dbReference>
<dbReference type="GO" id="GO:0043531">
    <property type="term" value="F:ADP binding"/>
    <property type="evidence" value="ECO:0007669"/>
    <property type="project" value="InterPro"/>
</dbReference>
<dbReference type="EnsemblPlants" id="TraesCS5A02G446900.1">
    <property type="protein sequence ID" value="TraesCS5A02G446900.1"/>
    <property type="gene ID" value="TraesCS5A02G446900"/>
</dbReference>
<keyword evidence="7" id="KW-1185">Reference proteome</keyword>
<dbReference type="Gramene" id="TraesJAG5A03G02749760.1">
    <property type="protein sequence ID" value="TraesJAG5A03G02749760.1"/>
    <property type="gene ID" value="TraesJAG5A03G02749760"/>
</dbReference>
<dbReference type="InterPro" id="IPR036388">
    <property type="entry name" value="WH-like_DNA-bd_sf"/>
</dbReference>
<dbReference type="InterPro" id="IPR042197">
    <property type="entry name" value="Apaf_helical"/>
</dbReference>
<reference evidence="6" key="2">
    <citation type="submission" date="2018-10" db="UniProtKB">
        <authorList>
            <consortium name="EnsemblPlants"/>
        </authorList>
    </citation>
    <scope>IDENTIFICATION</scope>
</reference>
<dbReference type="Gene3D" id="1.10.10.10">
    <property type="entry name" value="Winged helix-like DNA-binding domain superfamily/Winged helix DNA-binding domain"/>
    <property type="match status" value="1"/>
</dbReference>
<dbReference type="Gramene" id="TraesLAC5A03G02702190.1">
    <property type="protein sequence ID" value="TraesLAC5A03G02702190.1"/>
    <property type="gene ID" value="TraesLAC5A03G02702190"/>
</dbReference>
<feature type="domain" description="Disease resistance protein winged helix" evidence="4">
    <location>
        <begin position="253"/>
        <end position="327"/>
    </location>
</feature>
<dbReference type="PANTHER" id="PTHR23155:SF1058">
    <property type="entry name" value="OS11G0668100 PROTEIN"/>
    <property type="match status" value="1"/>
</dbReference>
<dbReference type="InterPro" id="IPR027417">
    <property type="entry name" value="P-loop_NTPase"/>
</dbReference>
<evidence type="ECO:0000256" key="2">
    <source>
        <dbReference type="ARBA" id="ARBA00022821"/>
    </source>
</evidence>
<dbReference type="Gramene" id="TraesNOR5A03G02772010.1">
    <property type="protein sequence ID" value="TraesNOR5A03G02772010.1"/>
    <property type="gene ID" value="TraesNOR5A03G02772010"/>
</dbReference>
<dbReference type="Gramene" id="TraesLDM5A03G02751090.1">
    <property type="protein sequence ID" value="TraesLDM5A03G02751090.1"/>
    <property type="gene ID" value="TraesLDM5A03G02751090"/>
</dbReference>
<dbReference type="PRINTS" id="PR00364">
    <property type="entry name" value="DISEASERSIST"/>
</dbReference>
<dbReference type="InterPro" id="IPR032675">
    <property type="entry name" value="LRR_dom_sf"/>
</dbReference>
<dbReference type="PANTHER" id="PTHR23155">
    <property type="entry name" value="DISEASE RESISTANCE PROTEIN RP"/>
    <property type="match status" value="1"/>
</dbReference>
<dbReference type="OrthoDB" id="617360at2759"/>
<evidence type="ECO:0000256" key="1">
    <source>
        <dbReference type="ARBA" id="ARBA00022737"/>
    </source>
</evidence>
<dbReference type="Gene3D" id="3.40.50.300">
    <property type="entry name" value="P-loop containing nucleotide triphosphate hydrolases"/>
    <property type="match status" value="1"/>
</dbReference>
<proteinExistence type="predicted"/>
<keyword evidence="1" id="KW-0677">Repeat</keyword>
<accession>A0A3B6KRA8</accession>
<dbReference type="Gene3D" id="3.80.10.10">
    <property type="entry name" value="Ribonuclease Inhibitor"/>
    <property type="match status" value="1"/>
</dbReference>
<evidence type="ECO:0000259" key="3">
    <source>
        <dbReference type="Pfam" id="PF00931"/>
    </source>
</evidence>
<feature type="domain" description="NB-ARC" evidence="3">
    <location>
        <begin position="5"/>
        <end position="170"/>
    </location>
</feature>
<name>A0A3B6KRA8_WHEAT</name>
<dbReference type="GO" id="GO:0006952">
    <property type="term" value="P:defense response"/>
    <property type="evidence" value="ECO:0007669"/>
    <property type="project" value="UniProtKB-KW"/>
</dbReference>
<dbReference type="Gramene" id="TraesMAC5A03G02746600.1">
    <property type="protein sequence ID" value="TraesMAC5A03G02746600.1"/>
    <property type="gene ID" value="TraesMAC5A03G02746600"/>
</dbReference>
<sequence>MLHASKSDVVGIYGIAGSGKTTLAQYVCNAMKEEEGEKEERKRNFHLFMWIHVTQKFSVHAIFSEMLEAASGKKAEYTSLDVLQTKLKNELSKKILLVLDDIWCNKDPHEQNLQRLMFPLQFGLEGSKILATSRNKDAFADLSPGLTCNSVPIPDLNDDDFYKMFMHYALGRSDLDDSERRKLEDIGAEIAKKLKGLPLAARTVGGQLHRRKDVRFWRSVKVRDLLNETTRALWWIYQQFDEHVRQCFAYCSIFSKRHHFKRDGLVQLWMAQAFIETTNAAEDLYDVGQNYFDELLSVSFLQLGERQVEHGCEVDYFTDHDLLHDLAEEAARGDCFRIEEGVTEEVPPDVRHLFVESCDIKMLTEKIYELQNLRTLIIDCHINIGSRDKKVFERMFRRLKKLRVLVLRFSADDGYIFSLPACIGLLKHLRYFDFNVEGRAKLMLPNSITKLYHIQVLDNYSSGGVVFTGSKNISQLINLRCIRSMENFPDIGRLKWLQKLVHFSISKTQGYELRQVKDLNKLEGTLSITGLENVQSKEESIEASLAHKERLKKLALSWDDTSCSPEVEAEVLEGLCPPKYLERLEVGDYHGWTYPDWMVGQQNGGPKHLRNLWLDSCSRLERAPQLFEVLVHLRWFRLGFSNWHALPDNMERLASLLLLDINRCPNIQSLPTLPSSLEKFCLTAGNEEFMRSCVTIGHLNWQKIQHIPDKLILPF</sequence>
<evidence type="ECO:0000313" key="6">
    <source>
        <dbReference type="EnsemblPlants" id="TraesCS5A02G446900.1"/>
    </source>
</evidence>
<dbReference type="InterPro" id="IPR002182">
    <property type="entry name" value="NB-ARC"/>
</dbReference>
<dbReference type="InterPro" id="IPR044974">
    <property type="entry name" value="Disease_R_plants"/>
</dbReference>
<dbReference type="Pfam" id="PF00931">
    <property type="entry name" value="NB-ARC"/>
    <property type="match status" value="1"/>
</dbReference>
<dbReference type="Gramene" id="TraesSYM5A03G02777660.1">
    <property type="protein sequence ID" value="TraesSYM5A03G02777660.1"/>
    <property type="gene ID" value="TraesSYM5A03G02777660"/>
</dbReference>
<dbReference type="Proteomes" id="UP000019116">
    <property type="component" value="Chromosome 5A"/>
</dbReference>